<sequence>MDTALPTIAVTGVTGAVGGLVARGLVERGVPLRLLARTPAKVPPLPGCVVLPSRYGDGDPSVAALRGVSTLLMVSAAEDEDRLGQHRAFVAAAAEAGVQHVVYTSFAAAAENAVFTLGRDHWATERAIVDAGLAHTFLRDSFYLDFLPEVVGEDGVIRGPAGDGRVAAVARADVARAATAVLLDPEPHRGATYELTGPEALSFADVAEQVSAARGRPVRYHAETLEEAYASRASYGAPRWLVDAWVSTYTAIATGELARVSDDVERLTGRRPLTLRQLLAGGRG</sequence>
<accession>A0A1H1QKM8</accession>
<dbReference type="Proteomes" id="UP000199092">
    <property type="component" value="Chromosome I"/>
</dbReference>
<dbReference type="STRING" id="546871.SAMN04488543_1345"/>
<gene>
    <name evidence="2" type="ORF">SAMN04488543_1345</name>
</gene>
<dbReference type="OrthoDB" id="3243290at2"/>
<dbReference type="InterPro" id="IPR008030">
    <property type="entry name" value="NmrA-like"/>
</dbReference>
<evidence type="ECO:0000313" key="3">
    <source>
        <dbReference type="Proteomes" id="UP000199092"/>
    </source>
</evidence>
<dbReference type="AlphaFoldDB" id="A0A1H1QKM8"/>
<keyword evidence="3" id="KW-1185">Reference proteome</keyword>
<dbReference type="Gene3D" id="3.90.25.10">
    <property type="entry name" value="UDP-galactose 4-epimerase, domain 1"/>
    <property type="match status" value="1"/>
</dbReference>
<dbReference type="Gene3D" id="3.40.50.720">
    <property type="entry name" value="NAD(P)-binding Rossmann-like Domain"/>
    <property type="match status" value="1"/>
</dbReference>
<dbReference type="InterPro" id="IPR052718">
    <property type="entry name" value="NmrA-type_oxidoreductase"/>
</dbReference>
<dbReference type="SUPFAM" id="SSF51735">
    <property type="entry name" value="NAD(P)-binding Rossmann-fold domains"/>
    <property type="match status" value="1"/>
</dbReference>
<protein>
    <submittedName>
        <fullName evidence="2">Uncharacterized conserved protein YbjT, contains NAD(P)-binding and DUF2867 domains</fullName>
    </submittedName>
</protein>
<evidence type="ECO:0000313" key="2">
    <source>
        <dbReference type="EMBL" id="SDS23877.1"/>
    </source>
</evidence>
<dbReference type="PANTHER" id="PTHR47129">
    <property type="entry name" value="QUINONE OXIDOREDUCTASE 2"/>
    <property type="match status" value="1"/>
</dbReference>
<organism evidence="2 3">
    <name type="scientific">Friedmanniella luteola</name>
    <dbReference type="NCBI Taxonomy" id="546871"/>
    <lineage>
        <taxon>Bacteria</taxon>
        <taxon>Bacillati</taxon>
        <taxon>Actinomycetota</taxon>
        <taxon>Actinomycetes</taxon>
        <taxon>Propionibacteriales</taxon>
        <taxon>Nocardioidaceae</taxon>
        <taxon>Friedmanniella</taxon>
    </lineage>
</organism>
<evidence type="ECO:0000259" key="1">
    <source>
        <dbReference type="Pfam" id="PF05368"/>
    </source>
</evidence>
<feature type="domain" description="NmrA-like" evidence="1">
    <location>
        <begin position="7"/>
        <end position="227"/>
    </location>
</feature>
<dbReference type="EMBL" id="LT629749">
    <property type="protein sequence ID" value="SDS23877.1"/>
    <property type="molecule type" value="Genomic_DNA"/>
</dbReference>
<proteinExistence type="predicted"/>
<dbReference type="PANTHER" id="PTHR47129:SF1">
    <property type="entry name" value="NMRA-LIKE DOMAIN-CONTAINING PROTEIN"/>
    <property type="match status" value="1"/>
</dbReference>
<reference evidence="2 3" key="1">
    <citation type="submission" date="2016-10" db="EMBL/GenBank/DDBJ databases">
        <authorList>
            <person name="de Groot N.N."/>
        </authorList>
    </citation>
    <scope>NUCLEOTIDE SEQUENCE [LARGE SCALE GENOMIC DNA]</scope>
    <source>
        <strain evidence="2 3">DSM 21741</strain>
    </source>
</reference>
<dbReference type="RefSeq" id="WP_091411346.1">
    <property type="nucleotide sequence ID" value="NZ_LT629749.1"/>
</dbReference>
<dbReference type="InterPro" id="IPR036291">
    <property type="entry name" value="NAD(P)-bd_dom_sf"/>
</dbReference>
<name>A0A1H1QKM8_9ACTN</name>
<dbReference type="CDD" id="cd05269">
    <property type="entry name" value="TMR_SDR_a"/>
    <property type="match status" value="1"/>
</dbReference>
<dbReference type="Pfam" id="PF05368">
    <property type="entry name" value="NmrA"/>
    <property type="match status" value="1"/>
</dbReference>